<keyword evidence="3" id="KW-0805">Transcription regulation</keyword>
<dbReference type="InterPro" id="IPR058607">
    <property type="entry name" value="HMG-box_Cic-like"/>
</dbReference>
<feature type="compositionally biased region" description="Low complexity" evidence="8">
    <location>
        <begin position="589"/>
        <end position="604"/>
    </location>
</feature>
<feature type="region of interest" description="Disordered" evidence="8">
    <location>
        <begin position="2074"/>
        <end position="2128"/>
    </location>
</feature>
<dbReference type="Pfam" id="PF16090">
    <property type="entry name" value="DUF4819"/>
    <property type="match status" value="1"/>
</dbReference>
<evidence type="ECO:0000256" key="7">
    <source>
        <dbReference type="PROSITE-ProRule" id="PRU00267"/>
    </source>
</evidence>
<evidence type="ECO:0000256" key="3">
    <source>
        <dbReference type="ARBA" id="ARBA00023015"/>
    </source>
</evidence>
<name>A0A8J2S7X0_9CRUS</name>
<evidence type="ECO:0000313" key="11">
    <source>
        <dbReference type="Proteomes" id="UP000789390"/>
    </source>
</evidence>
<dbReference type="Gene3D" id="1.10.30.10">
    <property type="entry name" value="High mobility group box domain"/>
    <property type="match status" value="1"/>
</dbReference>
<feature type="DNA-binding region" description="HMG box" evidence="7">
    <location>
        <begin position="1213"/>
        <end position="1281"/>
    </location>
</feature>
<feature type="compositionally biased region" description="Low complexity" evidence="8">
    <location>
        <begin position="1036"/>
        <end position="1054"/>
    </location>
</feature>
<feature type="compositionally biased region" description="Basic and acidic residues" evidence="8">
    <location>
        <begin position="1507"/>
        <end position="1517"/>
    </location>
</feature>
<feature type="compositionally biased region" description="Low complexity" evidence="8">
    <location>
        <begin position="994"/>
        <end position="1010"/>
    </location>
</feature>
<dbReference type="Pfam" id="PF00505">
    <property type="entry name" value="HMG_box"/>
    <property type="match status" value="1"/>
</dbReference>
<evidence type="ECO:0000256" key="1">
    <source>
        <dbReference type="ARBA" id="ARBA00022491"/>
    </source>
</evidence>
<feature type="compositionally biased region" description="Polar residues" evidence="8">
    <location>
        <begin position="1406"/>
        <end position="1415"/>
    </location>
</feature>
<accession>A0A8J2S7X0</accession>
<dbReference type="FunFam" id="1.10.30.10:FF:000010">
    <property type="entry name" value="Capicua transcriptional repressor b"/>
    <property type="match status" value="1"/>
</dbReference>
<dbReference type="EMBL" id="CAKKLH010000312">
    <property type="protein sequence ID" value="CAH0111250.1"/>
    <property type="molecule type" value="Genomic_DNA"/>
</dbReference>
<feature type="region of interest" description="Disordered" evidence="8">
    <location>
        <begin position="543"/>
        <end position="564"/>
    </location>
</feature>
<feature type="compositionally biased region" description="Polar residues" evidence="8">
    <location>
        <begin position="1958"/>
        <end position="1968"/>
    </location>
</feature>
<dbReference type="PANTHER" id="PTHR13059:SF13">
    <property type="entry name" value="PROTEIN CAPICUA HOMOLOG"/>
    <property type="match status" value="1"/>
</dbReference>
<feature type="region of interest" description="Disordered" evidence="8">
    <location>
        <begin position="1744"/>
        <end position="1890"/>
    </location>
</feature>
<dbReference type="Proteomes" id="UP000789390">
    <property type="component" value="Unassembled WGS sequence"/>
</dbReference>
<feature type="compositionally biased region" description="Polar residues" evidence="8">
    <location>
        <begin position="1628"/>
        <end position="1649"/>
    </location>
</feature>
<feature type="compositionally biased region" description="Acidic residues" evidence="8">
    <location>
        <begin position="1148"/>
        <end position="1160"/>
    </location>
</feature>
<feature type="region of interest" description="Disordered" evidence="8">
    <location>
        <begin position="1945"/>
        <end position="1970"/>
    </location>
</feature>
<dbReference type="InterPro" id="IPR058606">
    <property type="entry name" value="HTH_Cic_C"/>
</dbReference>
<dbReference type="SUPFAM" id="SSF47095">
    <property type="entry name" value="HMG-box"/>
    <property type="match status" value="1"/>
</dbReference>
<feature type="compositionally biased region" description="Low complexity" evidence="8">
    <location>
        <begin position="438"/>
        <end position="458"/>
    </location>
</feature>
<feature type="domain" description="HMG box" evidence="9">
    <location>
        <begin position="1213"/>
        <end position="1281"/>
    </location>
</feature>
<keyword evidence="2" id="KW-0597">Phosphoprotein</keyword>
<keyword evidence="6 7" id="KW-0539">Nucleus</keyword>
<feature type="region of interest" description="Disordered" evidence="8">
    <location>
        <begin position="583"/>
        <end position="609"/>
    </location>
</feature>
<feature type="region of interest" description="Disordered" evidence="8">
    <location>
        <begin position="1074"/>
        <end position="1212"/>
    </location>
</feature>
<feature type="region of interest" description="Disordered" evidence="8">
    <location>
        <begin position="1285"/>
        <end position="1368"/>
    </location>
</feature>
<evidence type="ECO:0000256" key="4">
    <source>
        <dbReference type="ARBA" id="ARBA00023125"/>
    </source>
</evidence>
<keyword evidence="11" id="KW-1185">Reference proteome</keyword>
<feature type="compositionally biased region" description="Low complexity" evidence="8">
    <location>
        <begin position="1305"/>
        <end position="1316"/>
    </location>
</feature>
<feature type="region of interest" description="Disordered" evidence="8">
    <location>
        <begin position="1628"/>
        <end position="1695"/>
    </location>
</feature>
<feature type="compositionally biased region" description="Polar residues" evidence="8">
    <location>
        <begin position="1340"/>
        <end position="1351"/>
    </location>
</feature>
<dbReference type="PANTHER" id="PTHR13059">
    <property type="entry name" value="HMG-BOX TRANSCRIPTION FACTOR BBX"/>
    <property type="match status" value="1"/>
</dbReference>
<dbReference type="PROSITE" id="PS50118">
    <property type="entry name" value="HMG_BOX_2"/>
    <property type="match status" value="1"/>
</dbReference>
<feature type="compositionally biased region" description="Low complexity" evidence="8">
    <location>
        <begin position="952"/>
        <end position="965"/>
    </location>
</feature>
<feature type="compositionally biased region" description="Low complexity" evidence="8">
    <location>
        <begin position="795"/>
        <end position="815"/>
    </location>
</feature>
<feature type="compositionally biased region" description="Low complexity" evidence="8">
    <location>
        <begin position="2082"/>
        <end position="2108"/>
    </location>
</feature>
<dbReference type="Pfam" id="PF25981">
    <property type="entry name" value="HTH_Cic_C"/>
    <property type="match status" value="1"/>
</dbReference>
<comment type="caution">
    <text evidence="10">The sequence shown here is derived from an EMBL/GenBank/DDBJ whole genome shotgun (WGS) entry which is preliminary data.</text>
</comment>
<dbReference type="OrthoDB" id="10051111at2759"/>
<feature type="region of interest" description="Disordered" evidence="8">
    <location>
        <begin position="76"/>
        <end position="117"/>
    </location>
</feature>
<dbReference type="SMART" id="SM00398">
    <property type="entry name" value="HMG"/>
    <property type="match status" value="1"/>
</dbReference>
<feature type="region of interest" description="Disordered" evidence="8">
    <location>
        <begin position="947"/>
        <end position="967"/>
    </location>
</feature>
<dbReference type="InterPro" id="IPR032147">
    <property type="entry name" value="Cic_dom"/>
</dbReference>
<evidence type="ECO:0000313" key="10">
    <source>
        <dbReference type="EMBL" id="CAH0111250.1"/>
    </source>
</evidence>
<feature type="compositionally biased region" description="Low complexity" evidence="8">
    <location>
        <begin position="1658"/>
        <end position="1667"/>
    </location>
</feature>
<dbReference type="InterPro" id="IPR036910">
    <property type="entry name" value="HMG_box_dom_sf"/>
</dbReference>
<keyword evidence="1" id="KW-0678">Repressor</keyword>
<feature type="compositionally biased region" description="Low complexity" evidence="8">
    <location>
        <begin position="1749"/>
        <end position="1777"/>
    </location>
</feature>
<feature type="region of interest" description="Disordered" evidence="8">
    <location>
        <begin position="324"/>
        <end position="346"/>
    </location>
</feature>
<evidence type="ECO:0000256" key="5">
    <source>
        <dbReference type="ARBA" id="ARBA00023163"/>
    </source>
</evidence>
<reference evidence="10" key="1">
    <citation type="submission" date="2021-11" db="EMBL/GenBank/DDBJ databases">
        <authorList>
            <person name="Schell T."/>
        </authorList>
    </citation>
    <scope>NUCLEOTIDE SEQUENCE</scope>
    <source>
        <strain evidence="10">M5</strain>
    </source>
</reference>
<feature type="compositionally biased region" description="Polar residues" evidence="8">
    <location>
        <begin position="1426"/>
        <end position="1439"/>
    </location>
</feature>
<feature type="compositionally biased region" description="Basic and acidic residues" evidence="8">
    <location>
        <begin position="1076"/>
        <end position="1089"/>
    </location>
</feature>
<feature type="region of interest" description="Disordered" evidence="8">
    <location>
        <begin position="1392"/>
        <end position="1453"/>
    </location>
</feature>
<organism evidence="10 11">
    <name type="scientific">Daphnia galeata</name>
    <dbReference type="NCBI Taxonomy" id="27404"/>
    <lineage>
        <taxon>Eukaryota</taxon>
        <taxon>Metazoa</taxon>
        <taxon>Ecdysozoa</taxon>
        <taxon>Arthropoda</taxon>
        <taxon>Crustacea</taxon>
        <taxon>Branchiopoda</taxon>
        <taxon>Diplostraca</taxon>
        <taxon>Cladocera</taxon>
        <taxon>Anomopoda</taxon>
        <taxon>Daphniidae</taxon>
        <taxon>Daphnia</taxon>
    </lineage>
</organism>
<sequence length="2128" mass="227076">MQQRRVETRSRKEHSAAGKGFISHKGQSVGGSSTDVVARLLVPPSSSSPSQTVYPAGTCSAIIDECRIAAMSNQQESAVVARRVPKKRKFDPTEYEQSADRTSPRHYNHSSQVPAAAGPSSVISSSVVVATIPAALTTASSPPVLPRVATPPAAHVDLNEWRCHRVLAKTGSHYLTGVIRSGHGHSDVLVQLDGHEQPTLYSDVTRAGKFDVVSDASPSPSQLTLGARVCLRVDDHPQLAVFVEGVICQISSKPIQYLVRTIGQNPDVERWITRPSLRLLQPPWWEELENGPEPLPLSTTETYQPTVSQDPPPVVVSRVVDYHHHHHPQQQQQHTESYLSRPPSTPVEVHLEAHPNNNDVLVTTQSAHSSGSEELLPSSTTTVRSAYHEYDYGGESDEDLKREDITFHSESGYTVVGRSLSLTPGALADGVGGGIDGKFSGSSGSKRSSMQSRGSSCSILDPSPGGSLTPRSQPTTPSPFPGARSLTGTPQKYKKGDVVAGPSGIRKKFNGKQWRRLCSKEGCNKESQRRGYCSRHLSIKGKSLRSSGAGASSSSLGGLTFPSGGNKLVMIKDGQDIDWEETLSRDSVEPSPSGSYSTSNSTPTAESGLQRSLRIGGAVAAGGSGGRDGLSLEETEAANMLVSLSNSRSTTPATHYGLATDLSSTSRLLQSPPNSHVTVGMRHNLFLPISQPTATSTAALSTSMGSFHRNQLGSYSHGKEQPIIRPVGHSTPRAIIPSLTTYHHPLHQHPGVIRPELQRPGLIPVSSTTSVIRISPTTQHMAQHPVSFTPPIVVSQAQSSSQSPSSYPLNLQQQQHQSFHHNMMDPSSTTSPSPGQYQQQQQQCGEEAAKLWYRQKHQSGQQGGPPLLHQALTGNAHSHQQRSSTLTVIQAGQHQNAGGSILSTPGGVLIAPSNVPLNLHVAKSNPNLHQPSSVGQSSYSIISLVQTESSAQPAHHQQPNHPQHVGPEENFTAAAIRPAPLYYLIPSKSLVDNSSSSSAHVSVRSNNGHNQNEEEEGRPGIIKTTALKGASKKEQPASPAAANQQQWWSQQNPARNGLTSTRVGVSAFQSVSVAEKSSHEMGNKREENGLKPSLDSSSTTETAPFVNLENGGSSGSGRVASRESVGERRRSSVTQDLTEYTYSVAGEPDAEVADDDDVFEMEAGGGGEPVAPGNSSGGGVGGALSEAKRRTQSLGSLTGEPKSPRKAKEKDHVRRPMNAFMIFSKRHRALVHQRHPNQDNRTVSKILGEWWYSLGPQEKQKYHDLAFQVKEAHFKAHPEWKWCSKDRRKSGSTSSSKGDGKEPRGTLGSTGDLSSSEEPKADPPVVPQSHPSSVMGPPSAESTLNLNGHQTKANKLRRQALSEDLSDDDRMVICEETAEPTAPEIDLQCREHVVSDTESEAESQCDVPTSASSLMQREPAVFPQQPFGSPSSIGQSNSEVTHRPKAIKAKPASLFEGETRPVVSDLFAGAPSGPAGPQIFHPTGGAFKSMPSPKVTFHPSFEFPKSSPKDSKEDGKRWPGSVPSSPVTKEDPTIETKRPKTPPHSSGGIYTTLGPYFGQFDNNMLHPPFYRPGPSNVSHGLPISSGYAQSTMVIPSGPSYSTMSNKHPLQAGFYPPHSLLVRPTTSQHEQTYVSASQNQQNQVTPTWSLKPSVIVSKTPSSGPTGSGNHSLPPAGSISNGTPIRPPSREPIPTSSSAQCYAGVMNMKSGTLCGTLTPVTLNDLSRPARIKAVTATIPVASEMEYAQPASSPNTSHSHNNSNSSASRQSSTPSTPSTPGVLTHQSDPPGLMPPPELPKFVLAPTPAQLGRAPFQRRQSSTQPLSPTGSSSHSGEEEPISPGGGFGSSLSSPTVGSGVISGGFTIPTSTPSTPNVPPSPSQNSALQQAKKNMFKRTKDDGMDKVLEQVNFDEKFSHLPEFNPADCQSPSALSLPSSPRVFVQNYRRKRVASTTEEEGDSDVSNTSATPQSGAVVGHKFFGPDFSLDAFKAEGNEGDVCLSPGTPKTPATGKESAEKNFSSLRRILDQRRQLVIQLFQEHGFFPSTQATSLFQALHHDTFPTKQCLQLKIREVRQKMMAQSTTPASGNNVASSNVSGGNNNASGFSGSGSSEVIDGEGSEAIDLAPADAGC</sequence>
<gene>
    <name evidence="10" type="ORF">DGAL_LOCUS14888</name>
</gene>
<protein>
    <recommendedName>
        <fullName evidence="9">HMG box domain-containing protein</fullName>
    </recommendedName>
</protein>
<keyword evidence="5" id="KW-0804">Transcription</keyword>
<feature type="compositionally biased region" description="Basic and acidic residues" evidence="8">
    <location>
        <begin position="1120"/>
        <end position="1130"/>
    </location>
</feature>
<dbReference type="CDD" id="cd21990">
    <property type="entry name" value="HMG-box_CIC-like"/>
    <property type="match status" value="1"/>
</dbReference>
<feature type="region of interest" description="Disordered" evidence="8">
    <location>
        <begin position="438"/>
        <end position="506"/>
    </location>
</feature>
<feature type="region of interest" description="Disordered" evidence="8">
    <location>
        <begin position="794"/>
        <end position="846"/>
    </location>
</feature>
<feature type="compositionally biased region" description="Basic and acidic residues" evidence="8">
    <location>
        <begin position="1202"/>
        <end position="1212"/>
    </location>
</feature>
<feature type="region of interest" description="Disordered" evidence="8">
    <location>
        <begin position="1474"/>
        <end position="1493"/>
    </location>
</feature>
<feature type="region of interest" description="Disordered" evidence="8">
    <location>
        <begin position="1"/>
        <end position="32"/>
    </location>
</feature>
<evidence type="ECO:0000256" key="6">
    <source>
        <dbReference type="ARBA" id="ARBA00023242"/>
    </source>
</evidence>
<dbReference type="InterPro" id="IPR052412">
    <property type="entry name" value="CC-Dev_Transcription_Reg"/>
</dbReference>
<dbReference type="InterPro" id="IPR009071">
    <property type="entry name" value="HMG_box_dom"/>
</dbReference>
<evidence type="ECO:0000256" key="8">
    <source>
        <dbReference type="SAM" id="MobiDB-lite"/>
    </source>
</evidence>
<feature type="region of interest" description="Disordered" evidence="8">
    <location>
        <begin position="1498"/>
        <end position="1552"/>
    </location>
</feature>
<feature type="region of interest" description="Disordered" evidence="8">
    <location>
        <begin position="994"/>
        <end position="1058"/>
    </location>
</feature>
<feature type="compositionally biased region" description="Basic and acidic residues" evidence="8">
    <location>
        <begin position="1528"/>
        <end position="1538"/>
    </location>
</feature>
<feature type="compositionally biased region" description="Basic and acidic residues" evidence="8">
    <location>
        <begin position="1"/>
        <end position="16"/>
    </location>
</feature>
<feature type="compositionally biased region" description="Low complexity" evidence="8">
    <location>
        <begin position="826"/>
        <end position="843"/>
    </location>
</feature>
<dbReference type="GO" id="GO:0005634">
    <property type="term" value="C:nucleus"/>
    <property type="evidence" value="ECO:0007669"/>
    <property type="project" value="UniProtKB-UniRule"/>
</dbReference>
<evidence type="ECO:0000259" key="9">
    <source>
        <dbReference type="PROSITE" id="PS50118"/>
    </source>
</evidence>
<feature type="compositionally biased region" description="Low complexity" evidence="8">
    <location>
        <begin position="544"/>
        <end position="559"/>
    </location>
</feature>
<proteinExistence type="predicted"/>
<dbReference type="GO" id="GO:0000981">
    <property type="term" value="F:DNA-binding transcription factor activity, RNA polymerase II-specific"/>
    <property type="evidence" value="ECO:0007669"/>
    <property type="project" value="TreeGrafter"/>
</dbReference>
<dbReference type="GO" id="GO:0000977">
    <property type="term" value="F:RNA polymerase II transcription regulatory region sequence-specific DNA binding"/>
    <property type="evidence" value="ECO:0007669"/>
    <property type="project" value="TreeGrafter"/>
</dbReference>
<evidence type="ECO:0000256" key="2">
    <source>
        <dbReference type="ARBA" id="ARBA00022553"/>
    </source>
</evidence>
<keyword evidence="4 7" id="KW-0238">DNA-binding</keyword>